<organism evidence="1 2">
    <name type="scientific">Colletotrichum tamarilloi</name>
    <dbReference type="NCBI Taxonomy" id="1209934"/>
    <lineage>
        <taxon>Eukaryota</taxon>
        <taxon>Fungi</taxon>
        <taxon>Dikarya</taxon>
        <taxon>Ascomycota</taxon>
        <taxon>Pezizomycotina</taxon>
        <taxon>Sordariomycetes</taxon>
        <taxon>Hypocreomycetidae</taxon>
        <taxon>Glomerellales</taxon>
        <taxon>Glomerellaceae</taxon>
        <taxon>Colletotrichum</taxon>
        <taxon>Colletotrichum acutatum species complex</taxon>
    </lineage>
</organism>
<dbReference type="RefSeq" id="XP_060388076.1">
    <property type="nucleotide sequence ID" value="XM_060517615.1"/>
</dbReference>
<evidence type="ECO:0000313" key="1">
    <source>
        <dbReference type="EMBL" id="KAK1511000.1"/>
    </source>
</evidence>
<accession>A0ABQ9RRI9</accession>
<dbReference type="EMBL" id="MLFU01000003">
    <property type="protein sequence ID" value="KAK1511000.1"/>
    <property type="molecule type" value="Genomic_DNA"/>
</dbReference>
<sequence>MPVNKSTPLGLSALFGQLDTIAIVANAKKTRI</sequence>
<gene>
    <name evidence="1" type="ORF">CTAM01_01573</name>
</gene>
<name>A0ABQ9RRI9_9PEZI</name>
<comment type="caution">
    <text evidence="1">The sequence shown here is derived from an EMBL/GenBank/DDBJ whole genome shotgun (WGS) entry which is preliminary data.</text>
</comment>
<keyword evidence="2" id="KW-1185">Reference proteome</keyword>
<dbReference type="GeneID" id="85401853"/>
<reference evidence="1 2" key="1">
    <citation type="submission" date="2016-10" db="EMBL/GenBank/DDBJ databases">
        <title>The genome sequence of Colletotrichum fioriniae PJ7.</title>
        <authorList>
            <person name="Baroncelli R."/>
        </authorList>
    </citation>
    <scope>NUCLEOTIDE SEQUENCE [LARGE SCALE GENOMIC DNA]</scope>
    <source>
        <strain evidence="1 2">Tom-12</strain>
    </source>
</reference>
<evidence type="ECO:0000313" key="2">
    <source>
        <dbReference type="Proteomes" id="UP001227543"/>
    </source>
</evidence>
<dbReference type="Proteomes" id="UP001227543">
    <property type="component" value="Unassembled WGS sequence"/>
</dbReference>
<proteinExistence type="predicted"/>
<protein>
    <submittedName>
        <fullName evidence="1">Uncharacterized protein</fullName>
    </submittedName>
</protein>